<keyword evidence="2" id="KW-0732">Signal</keyword>
<sequence>MKLTTFTLLSLTTQTLALAPARPLRRQESPFLCPVPCDSTWCCLTGQTCQETSNSDIPYECADPLLQTTEEPFALETFISIISSIESDVVSLACSLEGVPSVSSCSITVTPLTSYTFETGLPTERPTPRPDNNVVTSSSSSAGVGESGRRGGMDGGLLGAGLGMMMMGWIA</sequence>
<feature type="region of interest" description="Disordered" evidence="1">
    <location>
        <begin position="119"/>
        <end position="151"/>
    </location>
</feature>
<keyword evidence="4" id="KW-1185">Reference proteome</keyword>
<dbReference type="EMBL" id="JAULSY010000096">
    <property type="protein sequence ID" value="KAK0666052.1"/>
    <property type="molecule type" value="Genomic_DNA"/>
</dbReference>
<proteinExistence type="predicted"/>
<evidence type="ECO:0000313" key="3">
    <source>
        <dbReference type="EMBL" id="KAK0666052.1"/>
    </source>
</evidence>
<comment type="caution">
    <text evidence="3">The sequence shown here is derived from an EMBL/GenBank/DDBJ whole genome shotgun (WGS) entry which is preliminary data.</text>
</comment>
<reference evidence="3" key="1">
    <citation type="submission" date="2023-06" db="EMBL/GenBank/DDBJ databases">
        <title>Genome-scale phylogeny and comparative genomics of the fungal order Sordariales.</title>
        <authorList>
            <consortium name="Lawrence Berkeley National Laboratory"/>
            <person name="Hensen N."/>
            <person name="Bonometti L."/>
            <person name="Westerberg I."/>
            <person name="Brannstrom I.O."/>
            <person name="Guillou S."/>
            <person name="Cros-Aarteil S."/>
            <person name="Calhoun S."/>
            <person name="Haridas S."/>
            <person name="Kuo A."/>
            <person name="Mondo S."/>
            <person name="Pangilinan J."/>
            <person name="Riley R."/>
            <person name="Labutti K."/>
            <person name="Andreopoulos B."/>
            <person name="Lipzen A."/>
            <person name="Chen C."/>
            <person name="Yanf M."/>
            <person name="Daum C."/>
            <person name="Ng V."/>
            <person name="Clum A."/>
            <person name="Steindorff A."/>
            <person name="Ohm R."/>
            <person name="Martin F."/>
            <person name="Silar P."/>
            <person name="Natvig D."/>
            <person name="Lalanne C."/>
            <person name="Gautier V."/>
            <person name="Ament-Velasquez S.L."/>
            <person name="Kruys A."/>
            <person name="Hutchinson M.I."/>
            <person name="Powell A.J."/>
            <person name="Barry K."/>
            <person name="Miller A.N."/>
            <person name="Grigoriev I.V."/>
            <person name="Debuchy R."/>
            <person name="Gladieux P."/>
            <person name="Thoren M.H."/>
            <person name="Johannesson H."/>
        </authorList>
    </citation>
    <scope>NUCLEOTIDE SEQUENCE</scope>
    <source>
        <strain evidence="3">CBS 307.81</strain>
    </source>
</reference>
<feature type="chain" id="PRO_5041271856" evidence="2">
    <location>
        <begin position="18"/>
        <end position="171"/>
    </location>
</feature>
<protein>
    <submittedName>
        <fullName evidence="3">Uncharacterized protein</fullName>
    </submittedName>
</protein>
<dbReference type="AlphaFoldDB" id="A0AA40D7R7"/>
<feature type="signal peptide" evidence="2">
    <location>
        <begin position="1"/>
        <end position="17"/>
    </location>
</feature>
<name>A0AA40D7R7_9PEZI</name>
<evidence type="ECO:0000313" key="4">
    <source>
        <dbReference type="Proteomes" id="UP001174997"/>
    </source>
</evidence>
<organism evidence="3 4">
    <name type="scientific">Cercophora samala</name>
    <dbReference type="NCBI Taxonomy" id="330535"/>
    <lineage>
        <taxon>Eukaryota</taxon>
        <taxon>Fungi</taxon>
        <taxon>Dikarya</taxon>
        <taxon>Ascomycota</taxon>
        <taxon>Pezizomycotina</taxon>
        <taxon>Sordariomycetes</taxon>
        <taxon>Sordariomycetidae</taxon>
        <taxon>Sordariales</taxon>
        <taxon>Lasiosphaeriaceae</taxon>
        <taxon>Cercophora</taxon>
    </lineage>
</organism>
<dbReference type="Proteomes" id="UP001174997">
    <property type="component" value="Unassembled WGS sequence"/>
</dbReference>
<evidence type="ECO:0000256" key="1">
    <source>
        <dbReference type="SAM" id="MobiDB-lite"/>
    </source>
</evidence>
<accession>A0AA40D7R7</accession>
<gene>
    <name evidence="3" type="ORF">QBC41DRAFT_157167</name>
</gene>
<evidence type="ECO:0000256" key="2">
    <source>
        <dbReference type="SAM" id="SignalP"/>
    </source>
</evidence>